<dbReference type="Proteomes" id="UP000077755">
    <property type="component" value="Chromosome 5"/>
</dbReference>
<reference evidence="1" key="2">
    <citation type="submission" date="2022-03" db="EMBL/GenBank/DDBJ databases">
        <title>Draft title - Genomic analysis of global carrot germplasm unveils the trajectory of domestication and the origin of high carotenoid orange carrot.</title>
        <authorList>
            <person name="Iorizzo M."/>
            <person name="Ellison S."/>
            <person name="Senalik D."/>
            <person name="Macko-Podgorni A."/>
            <person name="Grzebelus D."/>
            <person name="Bostan H."/>
            <person name="Rolling W."/>
            <person name="Curaba J."/>
            <person name="Simon P."/>
        </authorList>
    </citation>
    <scope>NUCLEOTIDE SEQUENCE</scope>
    <source>
        <tissue evidence="1">Leaf</tissue>
    </source>
</reference>
<proteinExistence type="predicted"/>
<accession>A0A164XCK5</accession>
<keyword evidence="2" id="KW-1185">Reference proteome</keyword>
<protein>
    <submittedName>
        <fullName evidence="1">Uncharacterized protein</fullName>
    </submittedName>
</protein>
<dbReference type="Gramene" id="KZM92997">
    <property type="protein sequence ID" value="KZM92997"/>
    <property type="gene ID" value="DCAR_016242"/>
</dbReference>
<reference evidence="1" key="1">
    <citation type="journal article" date="2016" name="Nat. Genet.">
        <title>A high-quality carrot genome assembly provides new insights into carotenoid accumulation and asterid genome evolution.</title>
        <authorList>
            <person name="Iorizzo M."/>
            <person name="Ellison S."/>
            <person name="Senalik D."/>
            <person name="Zeng P."/>
            <person name="Satapoomin P."/>
            <person name="Huang J."/>
            <person name="Bowman M."/>
            <person name="Iovene M."/>
            <person name="Sanseverino W."/>
            <person name="Cavagnaro P."/>
            <person name="Yildiz M."/>
            <person name="Macko-Podgorni A."/>
            <person name="Moranska E."/>
            <person name="Grzebelus E."/>
            <person name="Grzebelus D."/>
            <person name="Ashrafi H."/>
            <person name="Zheng Z."/>
            <person name="Cheng S."/>
            <person name="Spooner D."/>
            <person name="Van Deynze A."/>
            <person name="Simon P."/>
        </authorList>
    </citation>
    <scope>NUCLEOTIDE SEQUENCE</scope>
    <source>
        <tissue evidence="1">Leaf</tissue>
    </source>
</reference>
<sequence>MIIKGNNTLARGIQLNSEIEEHNKARESEVPLVQEEIPNLASDNFFDLQ</sequence>
<evidence type="ECO:0000313" key="2">
    <source>
        <dbReference type="Proteomes" id="UP000077755"/>
    </source>
</evidence>
<organism evidence="1 2">
    <name type="scientific">Daucus carota subsp. sativus</name>
    <name type="common">Carrot</name>
    <dbReference type="NCBI Taxonomy" id="79200"/>
    <lineage>
        <taxon>Eukaryota</taxon>
        <taxon>Viridiplantae</taxon>
        <taxon>Streptophyta</taxon>
        <taxon>Embryophyta</taxon>
        <taxon>Tracheophyta</taxon>
        <taxon>Spermatophyta</taxon>
        <taxon>Magnoliopsida</taxon>
        <taxon>eudicotyledons</taxon>
        <taxon>Gunneridae</taxon>
        <taxon>Pentapetalae</taxon>
        <taxon>asterids</taxon>
        <taxon>campanulids</taxon>
        <taxon>Apiales</taxon>
        <taxon>Apiaceae</taxon>
        <taxon>Apioideae</taxon>
        <taxon>Scandiceae</taxon>
        <taxon>Daucinae</taxon>
        <taxon>Daucus</taxon>
        <taxon>Daucus sect. Daucus</taxon>
    </lineage>
</organism>
<dbReference type="AlphaFoldDB" id="A0A164XCK5"/>
<dbReference type="EMBL" id="CP093347">
    <property type="protein sequence ID" value="WOG99242.1"/>
    <property type="molecule type" value="Genomic_DNA"/>
</dbReference>
<name>A0A164XCK5_DAUCS</name>
<evidence type="ECO:0000313" key="1">
    <source>
        <dbReference type="EMBL" id="WOG99242.1"/>
    </source>
</evidence>
<gene>
    <name evidence="1" type="ORF">DCAR_0518590</name>
</gene>